<keyword evidence="12" id="KW-1185">Reference proteome</keyword>
<dbReference type="EC" id="2.4.1.25" evidence="3 10"/>
<proteinExistence type="inferred from homology"/>
<comment type="catalytic activity">
    <reaction evidence="1 10">
        <text>Transfers a segment of a (1-&gt;4)-alpha-D-glucan to a new position in an acceptor, which may be glucose or a (1-&gt;4)-alpha-D-glucan.</text>
        <dbReference type="EC" id="2.4.1.25"/>
    </reaction>
</comment>
<keyword evidence="6 10" id="KW-0808">Transferase</keyword>
<comment type="similarity">
    <text evidence="2 10">Belongs to the disproportionating enzyme family.</text>
</comment>
<evidence type="ECO:0000256" key="3">
    <source>
        <dbReference type="ARBA" id="ARBA00012560"/>
    </source>
</evidence>
<dbReference type="Pfam" id="PF02446">
    <property type="entry name" value="Glyco_hydro_77"/>
    <property type="match status" value="1"/>
</dbReference>
<evidence type="ECO:0000256" key="10">
    <source>
        <dbReference type="RuleBase" id="RU361207"/>
    </source>
</evidence>
<dbReference type="Gene3D" id="3.20.20.80">
    <property type="entry name" value="Glycosidases"/>
    <property type="match status" value="1"/>
</dbReference>
<evidence type="ECO:0000256" key="8">
    <source>
        <dbReference type="ARBA" id="ARBA00031423"/>
    </source>
</evidence>
<dbReference type="GO" id="GO:0004134">
    <property type="term" value="F:4-alpha-glucanotransferase activity"/>
    <property type="evidence" value="ECO:0007669"/>
    <property type="project" value="UniProtKB-EC"/>
</dbReference>
<dbReference type="SUPFAM" id="SSF51445">
    <property type="entry name" value="(Trans)glycosidases"/>
    <property type="match status" value="1"/>
</dbReference>
<evidence type="ECO:0000256" key="7">
    <source>
        <dbReference type="ARBA" id="ARBA00023277"/>
    </source>
</evidence>
<evidence type="ECO:0000256" key="5">
    <source>
        <dbReference type="ARBA" id="ARBA00022676"/>
    </source>
</evidence>
<dbReference type="InterPro" id="IPR017853">
    <property type="entry name" value="GH"/>
</dbReference>
<evidence type="ECO:0000256" key="2">
    <source>
        <dbReference type="ARBA" id="ARBA00005684"/>
    </source>
</evidence>
<dbReference type="InterPro" id="IPR003385">
    <property type="entry name" value="Glyco_hydro_77"/>
</dbReference>
<evidence type="ECO:0000256" key="9">
    <source>
        <dbReference type="ARBA" id="ARBA00031501"/>
    </source>
</evidence>
<name>A0A2C6MJK4_9FIRM</name>
<evidence type="ECO:0000313" key="12">
    <source>
        <dbReference type="Proteomes" id="UP000222564"/>
    </source>
</evidence>
<keyword evidence="5 10" id="KW-0328">Glycosyltransferase</keyword>
<comment type="caution">
    <text evidence="11">The sequence shown here is derived from an EMBL/GenBank/DDBJ whole genome shotgun (WGS) entry which is preliminary data.</text>
</comment>
<evidence type="ECO:0000256" key="1">
    <source>
        <dbReference type="ARBA" id="ARBA00000439"/>
    </source>
</evidence>
<dbReference type="AlphaFoldDB" id="A0A2C6MJK4"/>
<gene>
    <name evidence="11" type="ORF">P378_01700</name>
</gene>
<dbReference type="GO" id="GO:0005975">
    <property type="term" value="P:carbohydrate metabolic process"/>
    <property type="evidence" value="ECO:0007669"/>
    <property type="project" value="InterPro"/>
</dbReference>
<evidence type="ECO:0000256" key="6">
    <source>
        <dbReference type="ARBA" id="ARBA00022679"/>
    </source>
</evidence>
<organism evidence="11 12">
    <name type="scientific">Desulforamulus profundi</name>
    <dbReference type="NCBI Taxonomy" id="1383067"/>
    <lineage>
        <taxon>Bacteria</taxon>
        <taxon>Bacillati</taxon>
        <taxon>Bacillota</taxon>
        <taxon>Clostridia</taxon>
        <taxon>Eubacteriales</taxon>
        <taxon>Peptococcaceae</taxon>
        <taxon>Desulforamulus</taxon>
    </lineage>
</organism>
<keyword evidence="7 10" id="KW-0119">Carbohydrate metabolism</keyword>
<protein>
    <recommendedName>
        <fullName evidence="4 10">4-alpha-glucanotransferase</fullName>
        <ecNumber evidence="3 10">2.4.1.25</ecNumber>
    </recommendedName>
    <alternativeName>
        <fullName evidence="8 10">Amylomaltase</fullName>
    </alternativeName>
    <alternativeName>
        <fullName evidence="9 10">Disproportionating enzyme</fullName>
    </alternativeName>
</protein>
<accession>A0A2C6MJK4</accession>
<dbReference type="EMBL" id="AWQQ01000015">
    <property type="protein sequence ID" value="PHJ39706.1"/>
    <property type="molecule type" value="Genomic_DNA"/>
</dbReference>
<dbReference type="PANTHER" id="PTHR32438">
    <property type="entry name" value="4-ALPHA-GLUCANOTRANSFERASE DPE1, CHLOROPLASTIC/AMYLOPLASTIC"/>
    <property type="match status" value="1"/>
</dbReference>
<dbReference type="PANTHER" id="PTHR32438:SF5">
    <property type="entry name" value="4-ALPHA-GLUCANOTRANSFERASE DPE1, CHLOROPLASTIC_AMYLOPLASTIC"/>
    <property type="match status" value="1"/>
</dbReference>
<evidence type="ECO:0000256" key="4">
    <source>
        <dbReference type="ARBA" id="ARBA00020295"/>
    </source>
</evidence>
<dbReference type="Proteomes" id="UP000222564">
    <property type="component" value="Unassembled WGS sequence"/>
</dbReference>
<evidence type="ECO:0000313" key="11">
    <source>
        <dbReference type="EMBL" id="PHJ39706.1"/>
    </source>
</evidence>
<dbReference type="NCBIfam" id="TIGR00217">
    <property type="entry name" value="malQ"/>
    <property type="match status" value="1"/>
</dbReference>
<sequence length="316" mass="36600">MTIKRQSGILLHPTSLPSPYGIGDLGKEAFEFVDFLTRSRQKLWQVLPLNPAGYGESPFQSFSAFAGNPLLISIDRLVEQGLLTPQDIHPLPSFSEDRVEFARVRAYKEDLLRKAFTAFQNRLKAPEYQDFVAGAHWLGDYALFMALKQYFGGLPWNHWDASIALRQEQAMENFRQLLKQEIEYHFFLQFTFFRQWMALKRYANDRGIKIIGDLPIFVSYDSSDAWANPHLFELDELGNPAKVAGVPPDYFSETGQLWGNPHYRWAAMEKDDYKWWRERFKGLLETVDIIRIDHFRGFELTGKSPPARQRPLTVGG</sequence>
<reference evidence="11 12" key="1">
    <citation type="submission" date="2013-09" db="EMBL/GenBank/DDBJ databases">
        <title>Biodegradation of hydrocarbons in the deep terrestrial subsurface : characterization of a microbial consortium composed of two Desulfotomaculum species originating from a deep geological formation.</title>
        <authorList>
            <person name="Aullo T."/>
            <person name="Berlendis S."/>
            <person name="Lascourreges J.-F."/>
            <person name="Dessort D."/>
            <person name="Saint-Laurent S."/>
            <person name="Schraauwers B."/>
            <person name="Mas J."/>
            <person name="Magot M."/>
            <person name="Ranchou-Peyruse A."/>
        </authorList>
    </citation>
    <scope>NUCLEOTIDE SEQUENCE [LARGE SCALE GENOMIC DNA]</scope>
    <source>
        <strain evidence="11 12">Bs107</strain>
    </source>
</reference>